<dbReference type="AlphaFoldDB" id="A0A0F6B0V4"/>
<gene>
    <name evidence="1" type="ordered locus">STM14_1653</name>
</gene>
<protein>
    <submittedName>
        <fullName evidence="1">Uncharacterized protein</fullName>
    </submittedName>
</protein>
<sequence length="36" mass="4347">MLIIIHYLHTYQKNCDEHHELYVLNNKFAAIFIFPG</sequence>
<accession>A0A0F6B0V4</accession>
<dbReference type="HOGENOM" id="CLU_3358310_0_0_6"/>
<keyword evidence="2" id="KW-1185">Reference proteome</keyword>
<dbReference type="KEGG" id="seo:STM14_1653"/>
<evidence type="ECO:0000313" key="2">
    <source>
        <dbReference type="Proteomes" id="UP000002695"/>
    </source>
</evidence>
<dbReference type="Proteomes" id="UP000002695">
    <property type="component" value="Chromosome"/>
</dbReference>
<organism evidence="1 2">
    <name type="scientific">Salmonella typhimurium (strain 14028s / SGSC 2262)</name>
    <dbReference type="NCBI Taxonomy" id="588858"/>
    <lineage>
        <taxon>Bacteria</taxon>
        <taxon>Pseudomonadati</taxon>
        <taxon>Pseudomonadota</taxon>
        <taxon>Gammaproteobacteria</taxon>
        <taxon>Enterobacterales</taxon>
        <taxon>Enterobacteriaceae</taxon>
        <taxon>Salmonella</taxon>
    </lineage>
</organism>
<dbReference type="EMBL" id="CP001363">
    <property type="protein sequence ID" value="ACY88132.1"/>
    <property type="molecule type" value="Genomic_DNA"/>
</dbReference>
<evidence type="ECO:0000313" key="1">
    <source>
        <dbReference type="EMBL" id="ACY88132.1"/>
    </source>
</evidence>
<reference evidence="1 2" key="1">
    <citation type="journal article" date="2010" name="J. Bacteriol.">
        <title>Short-term signatures of evolutionary change in the Salmonella enterica serovar typhimurium 14028 genome.</title>
        <authorList>
            <person name="Jarvik T."/>
            <person name="Smillie C."/>
            <person name="Groisman E.A."/>
            <person name="Ochman H."/>
        </authorList>
    </citation>
    <scope>NUCLEOTIDE SEQUENCE [LARGE SCALE GENOMIC DNA]</scope>
    <source>
        <strain evidence="2">14028s / SGSC 2262</strain>
    </source>
</reference>
<name>A0A0F6B0V4_SALT1</name>
<proteinExistence type="predicted"/>